<dbReference type="SUPFAM" id="SSF51905">
    <property type="entry name" value="FAD/NAD(P)-binding domain"/>
    <property type="match status" value="1"/>
</dbReference>
<keyword evidence="7" id="KW-1185">Reference proteome</keyword>
<keyword evidence="4 6" id="KW-0560">Oxidoreductase</keyword>
<dbReference type="PANTHER" id="PTHR10961:SF7">
    <property type="entry name" value="FAD DEPENDENT OXIDOREDUCTASE DOMAIN-CONTAINING PROTEIN"/>
    <property type="match status" value="1"/>
</dbReference>
<evidence type="ECO:0000313" key="7">
    <source>
        <dbReference type="Proteomes" id="UP000317982"/>
    </source>
</evidence>
<reference evidence="6 7" key="1">
    <citation type="submission" date="2019-07" db="EMBL/GenBank/DDBJ databases">
        <title>Cryptosporangium phraense sp. nov., isolated from plant litter.</title>
        <authorList>
            <person name="Suriyachadkun C."/>
        </authorList>
    </citation>
    <scope>NUCLEOTIDE SEQUENCE [LARGE SCALE GENOMIC DNA]</scope>
    <source>
        <strain evidence="6 7">A-T 5661</strain>
    </source>
</reference>
<dbReference type="GO" id="GO:0008115">
    <property type="term" value="F:sarcosine oxidase activity"/>
    <property type="evidence" value="ECO:0007669"/>
    <property type="project" value="TreeGrafter"/>
</dbReference>
<comment type="cofactor">
    <cofactor evidence="1">
        <name>FAD</name>
        <dbReference type="ChEBI" id="CHEBI:57692"/>
    </cofactor>
</comment>
<dbReference type="GO" id="GO:0050131">
    <property type="term" value="F:N-methyl-L-amino-acid oxidase activity"/>
    <property type="evidence" value="ECO:0007669"/>
    <property type="project" value="UniProtKB-EC"/>
</dbReference>
<keyword evidence="3" id="KW-0274">FAD</keyword>
<evidence type="ECO:0000313" key="6">
    <source>
        <dbReference type="EMBL" id="TQS40929.1"/>
    </source>
</evidence>
<dbReference type="AlphaFoldDB" id="A0A545AHY4"/>
<dbReference type="PANTHER" id="PTHR10961">
    <property type="entry name" value="PEROXISOMAL SARCOSINE OXIDASE"/>
    <property type="match status" value="1"/>
</dbReference>
<dbReference type="OrthoDB" id="9806452at2"/>
<keyword evidence="2" id="KW-0285">Flavoprotein</keyword>
<organism evidence="6 7">
    <name type="scientific">Cryptosporangium phraense</name>
    <dbReference type="NCBI Taxonomy" id="2593070"/>
    <lineage>
        <taxon>Bacteria</taxon>
        <taxon>Bacillati</taxon>
        <taxon>Actinomycetota</taxon>
        <taxon>Actinomycetes</taxon>
        <taxon>Cryptosporangiales</taxon>
        <taxon>Cryptosporangiaceae</taxon>
        <taxon>Cryptosporangium</taxon>
    </lineage>
</organism>
<proteinExistence type="predicted"/>
<dbReference type="InParanoid" id="A0A545AHY4"/>
<dbReference type="SUPFAM" id="SSF54373">
    <property type="entry name" value="FAD-linked reductases, C-terminal domain"/>
    <property type="match status" value="1"/>
</dbReference>
<dbReference type="Pfam" id="PF01266">
    <property type="entry name" value="DAO"/>
    <property type="match status" value="1"/>
</dbReference>
<accession>A0A545AHY4</accession>
<dbReference type="PROSITE" id="PS00895">
    <property type="entry name" value="3_HYDROXYISOBUT_DH"/>
    <property type="match status" value="1"/>
</dbReference>
<dbReference type="EMBL" id="VIRS01000032">
    <property type="protein sequence ID" value="TQS40929.1"/>
    <property type="molecule type" value="Genomic_DNA"/>
</dbReference>
<comment type="caution">
    <text evidence="6">The sequence shown here is derived from an EMBL/GenBank/DDBJ whole genome shotgun (WGS) entry which is preliminary data.</text>
</comment>
<dbReference type="InterPro" id="IPR045170">
    <property type="entry name" value="MTOX"/>
</dbReference>
<feature type="domain" description="FAD dependent oxidoreductase" evidence="5">
    <location>
        <begin position="5"/>
        <end position="352"/>
    </location>
</feature>
<dbReference type="Gene3D" id="3.30.9.10">
    <property type="entry name" value="D-Amino Acid Oxidase, subunit A, domain 2"/>
    <property type="match status" value="1"/>
</dbReference>
<evidence type="ECO:0000256" key="2">
    <source>
        <dbReference type="ARBA" id="ARBA00022630"/>
    </source>
</evidence>
<dbReference type="EC" id="1.5.3.2" evidence="6"/>
<gene>
    <name evidence="6" type="primary">solA</name>
    <name evidence="6" type="ORF">FL583_32415</name>
</gene>
<evidence type="ECO:0000256" key="3">
    <source>
        <dbReference type="ARBA" id="ARBA00022827"/>
    </source>
</evidence>
<dbReference type="InterPro" id="IPR006076">
    <property type="entry name" value="FAD-dep_OxRdtase"/>
</dbReference>
<evidence type="ECO:0000259" key="5">
    <source>
        <dbReference type="Pfam" id="PF01266"/>
    </source>
</evidence>
<sequence>MTTYDVIVLGLGGMGSAAAHHLSARGHRVLGLEQFGPAHARGSSHGGSRIIRQSYAEDPAYVPLVTRAYELWDDLEAATGADLLTLTGGLYLGSPDSPTVTGALAAATEHGLPHEYLDADAIRSRFPTLNPGPDTVAVYEDRAGFVRPEAAVAAQLAIAGRLGADLHFEEPALEWSVHAGGVAVTTARGTYAADRLVVAPGAWAPRLTGLPLVVERQVQYWFAPTGGVEPYLDHPVYLWADETGSSIYGFPAIDGPQGGVKIAFFRRGGAGADPDALDREIHPEEVAAMAARAGRDLPTLPGTFLRGAACMYTTTPDENFVIATRDRVTVACGFSGHGFKFVPVVGEILADLAIDGTTRHPIALFDPARFSSVGSPS</sequence>
<evidence type="ECO:0000256" key="1">
    <source>
        <dbReference type="ARBA" id="ARBA00001974"/>
    </source>
</evidence>
<dbReference type="GO" id="GO:0050660">
    <property type="term" value="F:flavin adenine dinucleotide binding"/>
    <property type="evidence" value="ECO:0007669"/>
    <property type="project" value="InterPro"/>
</dbReference>
<dbReference type="Gene3D" id="3.50.50.60">
    <property type="entry name" value="FAD/NAD(P)-binding domain"/>
    <property type="match status" value="1"/>
</dbReference>
<dbReference type="NCBIfam" id="NF008425">
    <property type="entry name" value="PRK11259.1"/>
    <property type="match status" value="1"/>
</dbReference>
<dbReference type="InterPro" id="IPR002204">
    <property type="entry name" value="3-OH-isobutyrate_DH-rel_CS"/>
</dbReference>
<evidence type="ECO:0000256" key="4">
    <source>
        <dbReference type="ARBA" id="ARBA00023002"/>
    </source>
</evidence>
<dbReference type="Proteomes" id="UP000317982">
    <property type="component" value="Unassembled WGS sequence"/>
</dbReference>
<name>A0A545AHY4_9ACTN</name>
<protein>
    <submittedName>
        <fullName evidence="6">N-methyl-L-tryptophan oxidase</fullName>
        <ecNumber evidence="6">1.5.3.2</ecNumber>
    </submittedName>
</protein>
<dbReference type="InterPro" id="IPR036188">
    <property type="entry name" value="FAD/NAD-bd_sf"/>
</dbReference>